<accession>A0ABT3PPT2</accession>
<evidence type="ECO:0000256" key="2">
    <source>
        <dbReference type="ARBA" id="ARBA00022748"/>
    </source>
</evidence>
<dbReference type="EMBL" id="JAGGJA010000008">
    <property type="protein sequence ID" value="MCW9707841.1"/>
    <property type="molecule type" value="Genomic_DNA"/>
</dbReference>
<dbReference type="RefSeq" id="WP_265766630.1">
    <property type="nucleotide sequence ID" value="NZ_JAGGJA010000008.1"/>
</dbReference>
<evidence type="ECO:0000313" key="7">
    <source>
        <dbReference type="Proteomes" id="UP001207918"/>
    </source>
</evidence>
<reference evidence="6 7" key="1">
    <citation type="submission" date="2021-03" db="EMBL/GenBank/DDBJ databases">
        <title>Aliifodinibius sp. nov., a new bacterium isolated from saline soil.</title>
        <authorList>
            <person name="Galisteo C."/>
            <person name="De La Haba R."/>
            <person name="Sanchez-Porro C."/>
            <person name="Ventosa A."/>
        </authorList>
    </citation>
    <scope>NUCLEOTIDE SEQUENCE [LARGE SCALE GENOMIC DNA]</scope>
    <source>
        <strain evidence="6 7">1BSP15-2V2</strain>
    </source>
</reference>
<sequence length="482" mass="55947">MKNWKLIISITTLMMVISGCKNKQDISLSGSIDYVGSADIYISQQPLHYKYSDKIRYPLQPNQNGAFSLSIPVDSAEIVELHINEQSYPLYIQPDKPLKITINRGQFPKFVAIEGYQKPWQTTYAEFWEQEQALLQRVAQQITAFREGDSTSVLPLYEERYQLAGQYFSQTPFEKLYFQSVGEYLVKRLEYITYNRNNPGFDTQKERQQVLQKARELNFFSFESLHAQRAGIRDFTNAFANTFGVADSLQEKYDQQLMQYDIKRLGYPTLDSARTSVLQYIDGRKARAYAQLHLVAERVGEMPLDIATPSYQNYLEEYSDFPRYTSFLESFYADIKSVSPGQPAIPFALPDANEKIVQMKDFRGKYVLLDFWASWCIPCLDAFPYMREAYQNYSRDQFEIVAISIEEDSLRWRQALEQFDNPWPQLYGGQSFQQPTFQTYRGGGIPFYVLVSPEGNIIRYNDVRPSFNLSQVLDSLITPSNP</sequence>
<organism evidence="6 7">
    <name type="scientific">Fodinibius salsisoli</name>
    <dbReference type="NCBI Taxonomy" id="2820877"/>
    <lineage>
        <taxon>Bacteria</taxon>
        <taxon>Pseudomonadati</taxon>
        <taxon>Balneolota</taxon>
        <taxon>Balneolia</taxon>
        <taxon>Balneolales</taxon>
        <taxon>Balneolaceae</taxon>
        <taxon>Fodinibius</taxon>
    </lineage>
</organism>
<evidence type="ECO:0000256" key="4">
    <source>
        <dbReference type="ARBA" id="ARBA00023284"/>
    </source>
</evidence>
<evidence type="ECO:0000256" key="1">
    <source>
        <dbReference type="ARBA" id="ARBA00004196"/>
    </source>
</evidence>
<feature type="domain" description="Thioredoxin" evidence="5">
    <location>
        <begin position="338"/>
        <end position="478"/>
    </location>
</feature>
<dbReference type="InterPro" id="IPR036249">
    <property type="entry name" value="Thioredoxin-like_sf"/>
</dbReference>
<dbReference type="Pfam" id="PF13905">
    <property type="entry name" value="Thioredoxin_8"/>
    <property type="match status" value="1"/>
</dbReference>
<keyword evidence="3" id="KW-1015">Disulfide bond</keyword>
<name>A0ABT3PPT2_9BACT</name>
<dbReference type="PROSITE" id="PS51257">
    <property type="entry name" value="PROKAR_LIPOPROTEIN"/>
    <property type="match status" value="1"/>
</dbReference>
<evidence type="ECO:0000259" key="5">
    <source>
        <dbReference type="PROSITE" id="PS51352"/>
    </source>
</evidence>
<dbReference type="PROSITE" id="PS51352">
    <property type="entry name" value="THIOREDOXIN_2"/>
    <property type="match status" value="1"/>
</dbReference>
<dbReference type="SUPFAM" id="SSF52833">
    <property type="entry name" value="Thioredoxin-like"/>
    <property type="match status" value="1"/>
</dbReference>
<dbReference type="PANTHER" id="PTHR42852">
    <property type="entry name" value="THIOL:DISULFIDE INTERCHANGE PROTEIN DSBE"/>
    <property type="match status" value="1"/>
</dbReference>
<dbReference type="Gene3D" id="3.40.30.10">
    <property type="entry name" value="Glutaredoxin"/>
    <property type="match status" value="1"/>
</dbReference>
<dbReference type="PANTHER" id="PTHR42852:SF6">
    <property type="entry name" value="THIOL:DISULFIDE INTERCHANGE PROTEIN DSBE"/>
    <property type="match status" value="1"/>
</dbReference>
<keyword evidence="4" id="KW-0676">Redox-active center</keyword>
<proteinExistence type="predicted"/>
<dbReference type="CDD" id="cd02966">
    <property type="entry name" value="TlpA_like_family"/>
    <property type="match status" value="1"/>
</dbReference>
<gene>
    <name evidence="6" type="ORF">J6I44_13310</name>
</gene>
<evidence type="ECO:0000313" key="6">
    <source>
        <dbReference type="EMBL" id="MCW9707841.1"/>
    </source>
</evidence>
<dbReference type="Proteomes" id="UP001207918">
    <property type="component" value="Unassembled WGS sequence"/>
</dbReference>
<keyword evidence="7" id="KW-1185">Reference proteome</keyword>
<dbReference type="InterPro" id="IPR050553">
    <property type="entry name" value="Thioredoxin_ResA/DsbE_sf"/>
</dbReference>
<protein>
    <submittedName>
        <fullName evidence="6">TlpA family protein disulfide reductase</fullName>
    </submittedName>
</protein>
<evidence type="ECO:0000256" key="3">
    <source>
        <dbReference type="ARBA" id="ARBA00023157"/>
    </source>
</evidence>
<comment type="caution">
    <text evidence="6">The sequence shown here is derived from an EMBL/GenBank/DDBJ whole genome shotgun (WGS) entry which is preliminary data.</text>
</comment>
<dbReference type="InterPro" id="IPR012336">
    <property type="entry name" value="Thioredoxin-like_fold"/>
</dbReference>
<keyword evidence="2" id="KW-0201">Cytochrome c-type biogenesis</keyword>
<comment type="subcellular location">
    <subcellularLocation>
        <location evidence="1">Cell envelope</location>
    </subcellularLocation>
</comment>
<dbReference type="InterPro" id="IPR013766">
    <property type="entry name" value="Thioredoxin_domain"/>
</dbReference>